<dbReference type="AlphaFoldDB" id="A0A174RSX1"/>
<dbReference type="PANTHER" id="PTHR37305">
    <property type="entry name" value="INTEGRAL MEMBRANE PROTEIN-RELATED"/>
    <property type="match status" value="1"/>
</dbReference>
<protein>
    <submittedName>
        <fullName evidence="2">ABC-type transport system involved in multi-copper enzyme maturation, permease component</fullName>
    </submittedName>
</protein>
<feature type="transmembrane region" description="Helical" evidence="1">
    <location>
        <begin position="250"/>
        <end position="269"/>
    </location>
</feature>
<sequence>MNKLLSANFFRLRKNKCFRGSLAFMFVIGIASPLLRYRDMKQSGYINNLDNGFFMCALFIGIILAVFCSLFIGTEHNDGTIRNKIIVGQKRETIYLSNMVTCSIIAITMCIVFFVPYLSVGIPLLGFFVADMKMIVMIGITVLVLSVTFASLFTLVAMLSQNKAIIAVACILFSFGLLFAGAMCNRMLDAPKTIPAYSIGENGENTAQEMENPKYLDGTKREIVQFIYDVNPGGQAIQCSTMQVVNLTRLPIYSLVIVILTTGAGVWIFKKKDLK</sequence>
<accession>A0A174RSX1</accession>
<dbReference type="GO" id="GO:0005886">
    <property type="term" value="C:plasma membrane"/>
    <property type="evidence" value="ECO:0007669"/>
    <property type="project" value="UniProtKB-SubCell"/>
</dbReference>
<feature type="transmembrane region" description="Helical" evidence="1">
    <location>
        <begin position="135"/>
        <end position="157"/>
    </location>
</feature>
<evidence type="ECO:0000256" key="1">
    <source>
        <dbReference type="SAM" id="Phobius"/>
    </source>
</evidence>
<evidence type="ECO:0000313" key="3">
    <source>
        <dbReference type="Proteomes" id="UP000095485"/>
    </source>
</evidence>
<keyword evidence="1" id="KW-1133">Transmembrane helix</keyword>
<dbReference type="Pfam" id="PF12730">
    <property type="entry name" value="ABC2_membrane_4"/>
    <property type="match status" value="1"/>
</dbReference>
<dbReference type="GO" id="GO:0140359">
    <property type="term" value="F:ABC-type transporter activity"/>
    <property type="evidence" value="ECO:0007669"/>
    <property type="project" value="InterPro"/>
</dbReference>
<dbReference type="RefSeq" id="WP_021739604.1">
    <property type="nucleotide sequence ID" value="NZ_CZAY01000016.1"/>
</dbReference>
<name>A0A174RSX1_9FIRM</name>
<dbReference type="OrthoDB" id="1862600at2"/>
<feature type="transmembrane region" description="Helical" evidence="1">
    <location>
        <begin position="52"/>
        <end position="73"/>
    </location>
</feature>
<proteinExistence type="predicted"/>
<dbReference type="EMBL" id="CZAY01000016">
    <property type="protein sequence ID" value="CUP88724.1"/>
    <property type="molecule type" value="Genomic_DNA"/>
</dbReference>
<keyword evidence="1" id="KW-0812">Transmembrane</keyword>
<gene>
    <name evidence="2" type="ORF">ERS852526_02226</name>
</gene>
<feature type="transmembrane region" description="Helical" evidence="1">
    <location>
        <begin position="164"/>
        <end position="183"/>
    </location>
</feature>
<dbReference type="GeneID" id="96229506"/>
<evidence type="ECO:0000313" key="2">
    <source>
        <dbReference type="EMBL" id="CUP88724.1"/>
    </source>
</evidence>
<feature type="transmembrane region" description="Helical" evidence="1">
    <location>
        <begin position="94"/>
        <end position="115"/>
    </location>
</feature>
<reference evidence="2 3" key="1">
    <citation type="submission" date="2015-09" db="EMBL/GenBank/DDBJ databases">
        <authorList>
            <consortium name="Pathogen Informatics"/>
        </authorList>
    </citation>
    <scope>NUCLEOTIDE SEQUENCE [LARGE SCALE GENOMIC DNA]</scope>
    <source>
        <strain evidence="2 3">2789STDY5834914</strain>
    </source>
</reference>
<organism evidence="2 3">
    <name type="scientific">Dorea longicatena</name>
    <dbReference type="NCBI Taxonomy" id="88431"/>
    <lineage>
        <taxon>Bacteria</taxon>
        <taxon>Bacillati</taxon>
        <taxon>Bacillota</taxon>
        <taxon>Clostridia</taxon>
        <taxon>Lachnospirales</taxon>
        <taxon>Lachnospiraceae</taxon>
        <taxon>Dorea</taxon>
    </lineage>
</organism>
<dbReference type="PANTHER" id="PTHR37305:SF1">
    <property type="entry name" value="MEMBRANE PROTEIN"/>
    <property type="match status" value="1"/>
</dbReference>
<dbReference type="Proteomes" id="UP000095485">
    <property type="component" value="Unassembled WGS sequence"/>
</dbReference>
<feature type="transmembrane region" description="Helical" evidence="1">
    <location>
        <begin position="20"/>
        <end position="37"/>
    </location>
</feature>
<keyword evidence="1" id="KW-0472">Membrane</keyword>